<protein>
    <recommendedName>
        <fullName evidence="4">Secreted protein</fullName>
    </recommendedName>
</protein>
<evidence type="ECO:0000256" key="1">
    <source>
        <dbReference type="SAM" id="SignalP"/>
    </source>
</evidence>
<comment type="caution">
    <text evidence="2">The sequence shown here is derived from an EMBL/GenBank/DDBJ whole genome shotgun (WGS) entry which is preliminary data.</text>
</comment>
<evidence type="ECO:0008006" key="4">
    <source>
        <dbReference type="Google" id="ProtNLM"/>
    </source>
</evidence>
<keyword evidence="3" id="KW-1185">Reference proteome</keyword>
<sequence length="93" mass="10560">MEWFPIAYACLAFNVTMCCMCHDQCHLVDGRTAEDELLLCTGAIDTVIVAPWSRVDHIWLIHHATRFLHQALAIQTSSDGSSWEVKGFCQFVF</sequence>
<feature type="signal peptide" evidence="1">
    <location>
        <begin position="1"/>
        <end position="18"/>
    </location>
</feature>
<reference evidence="2" key="1">
    <citation type="submission" date="2021-06" db="EMBL/GenBank/DDBJ databases">
        <title>Comparative genomics, transcriptomics and evolutionary studies reveal genomic signatures of adaptation to plant cell wall in hemibiotrophic fungi.</title>
        <authorList>
            <consortium name="DOE Joint Genome Institute"/>
            <person name="Baroncelli R."/>
            <person name="Diaz J.F."/>
            <person name="Benocci T."/>
            <person name="Peng M."/>
            <person name="Battaglia E."/>
            <person name="Haridas S."/>
            <person name="Andreopoulos W."/>
            <person name="Labutti K."/>
            <person name="Pangilinan J."/>
            <person name="Floch G.L."/>
            <person name="Makela M.R."/>
            <person name="Henrissat B."/>
            <person name="Grigoriev I.V."/>
            <person name="Crouch J.A."/>
            <person name="De Vries R.P."/>
            <person name="Sukno S.A."/>
            <person name="Thon M.R."/>
        </authorList>
    </citation>
    <scope>NUCLEOTIDE SEQUENCE</scope>
    <source>
        <strain evidence="2">MAFF235873</strain>
    </source>
</reference>
<accession>A0AAD9H513</accession>
<evidence type="ECO:0000313" key="2">
    <source>
        <dbReference type="EMBL" id="KAK2021951.1"/>
    </source>
</evidence>
<keyword evidence="1" id="KW-0732">Signal</keyword>
<feature type="chain" id="PRO_5042277303" description="Secreted protein" evidence="1">
    <location>
        <begin position="19"/>
        <end position="93"/>
    </location>
</feature>
<dbReference type="EMBL" id="MU843069">
    <property type="protein sequence ID" value="KAK2021951.1"/>
    <property type="molecule type" value="Genomic_DNA"/>
</dbReference>
<organism evidence="2 3">
    <name type="scientific">Colletotrichum zoysiae</name>
    <dbReference type="NCBI Taxonomy" id="1216348"/>
    <lineage>
        <taxon>Eukaryota</taxon>
        <taxon>Fungi</taxon>
        <taxon>Dikarya</taxon>
        <taxon>Ascomycota</taxon>
        <taxon>Pezizomycotina</taxon>
        <taxon>Sordariomycetes</taxon>
        <taxon>Hypocreomycetidae</taxon>
        <taxon>Glomerellales</taxon>
        <taxon>Glomerellaceae</taxon>
        <taxon>Colletotrichum</taxon>
        <taxon>Colletotrichum graminicola species complex</taxon>
    </lineage>
</organism>
<dbReference type="Proteomes" id="UP001232148">
    <property type="component" value="Unassembled WGS sequence"/>
</dbReference>
<dbReference type="AlphaFoldDB" id="A0AAD9H513"/>
<gene>
    <name evidence="2" type="ORF">LX32DRAFT_221738</name>
</gene>
<proteinExistence type="predicted"/>
<evidence type="ECO:0000313" key="3">
    <source>
        <dbReference type="Proteomes" id="UP001232148"/>
    </source>
</evidence>
<name>A0AAD9H513_9PEZI</name>